<gene>
    <name evidence="3" type="ORF">AUK04_03740</name>
</gene>
<proteinExistence type="predicted"/>
<dbReference type="SUPFAM" id="SSF51283">
    <property type="entry name" value="dUTPase-like"/>
    <property type="match status" value="1"/>
</dbReference>
<dbReference type="Proteomes" id="UP000183758">
    <property type="component" value="Unassembled WGS sequence"/>
</dbReference>
<dbReference type="EMBL" id="MNZM01000093">
    <property type="protein sequence ID" value="OIP83137.1"/>
    <property type="molecule type" value="Genomic_DNA"/>
</dbReference>
<evidence type="ECO:0000313" key="3">
    <source>
        <dbReference type="EMBL" id="OIP83137.1"/>
    </source>
</evidence>
<dbReference type="PANTHER" id="PTHR42680">
    <property type="entry name" value="DCTP DEAMINASE"/>
    <property type="match status" value="1"/>
</dbReference>
<dbReference type="AlphaFoldDB" id="A0A1J5HD61"/>
<name>A0A1J5HD61_9BACT</name>
<dbReference type="Pfam" id="PF22769">
    <property type="entry name" value="DCD"/>
    <property type="match status" value="1"/>
</dbReference>
<sequence length="180" mass="20134">MIIGPKILLKLVKEKKLVENLSERELINPEGAGFDLRVGEIYKLNGGKAFLGETERETPKMKLVVSYEKGNKNKIVIKPGEFYIATTIEKVNTPLDITINFKPRTTTFRSGLFLRTGNVAPGYCGKLSFAISNEGPMPVTLEMGCRIVHAQFEWVDGGGNTYRGQWQGGRVTTQKREKQI</sequence>
<dbReference type="CDD" id="cd07557">
    <property type="entry name" value="trimeric_dUTPase"/>
    <property type="match status" value="1"/>
</dbReference>
<dbReference type="GO" id="GO:0008829">
    <property type="term" value="F:dCTP deaminase activity"/>
    <property type="evidence" value="ECO:0007669"/>
    <property type="project" value="InterPro"/>
</dbReference>
<reference evidence="3 4" key="1">
    <citation type="journal article" date="2016" name="Environ. Microbiol.">
        <title>Genomic resolution of a cold subsurface aquifer community provides metabolic insights for novel microbes adapted to high CO concentrations.</title>
        <authorList>
            <person name="Probst A.J."/>
            <person name="Castelle C.J."/>
            <person name="Singh A."/>
            <person name="Brown C.T."/>
            <person name="Anantharaman K."/>
            <person name="Sharon I."/>
            <person name="Hug L.A."/>
            <person name="Burstein D."/>
            <person name="Emerson J.B."/>
            <person name="Thomas B.C."/>
            <person name="Banfield J.F."/>
        </authorList>
    </citation>
    <scope>NUCLEOTIDE SEQUENCE [LARGE SCALE GENOMIC DNA]</scope>
    <source>
        <strain evidence="3">CG2_30_33_16</strain>
    </source>
</reference>
<evidence type="ECO:0008006" key="5">
    <source>
        <dbReference type="Google" id="ProtNLM"/>
    </source>
</evidence>
<evidence type="ECO:0000256" key="1">
    <source>
        <dbReference type="ARBA" id="ARBA00022801"/>
    </source>
</evidence>
<comment type="caution">
    <text evidence="3">The sequence shown here is derived from an EMBL/GenBank/DDBJ whole genome shotgun (WGS) entry which is preliminary data.</text>
</comment>
<dbReference type="InterPro" id="IPR033704">
    <property type="entry name" value="dUTPase_trimeric"/>
</dbReference>
<dbReference type="InterPro" id="IPR036157">
    <property type="entry name" value="dUTPase-like_sf"/>
</dbReference>
<evidence type="ECO:0000313" key="4">
    <source>
        <dbReference type="Proteomes" id="UP000183758"/>
    </source>
</evidence>
<dbReference type="InterPro" id="IPR011962">
    <property type="entry name" value="dCTP_deaminase"/>
</dbReference>
<keyword evidence="1" id="KW-0378">Hydrolase</keyword>
<dbReference type="PANTHER" id="PTHR42680:SF3">
    <property type="entry name" value="DCTP DEAMINASE"/>
    <property type="match status" value="1"/>
</dbReference>
<dbReference type="GO" id="GO:0006229">
    <property type="term" value="P:dUTP biosynthetic process"/>
    <property type="evidence" value="ECO:0007669"/>
    <property type="project" value="InterPro"/>
</dbReference>
<dbReference type="Gene3D" id="2.70.40.10">
    <property type="match status" value="1"/>
</dbReference>
<evidence type="ECO:0000256" key="2">
    <source>
        <dbReference type="ARBA" id="ARBA00023080"/>
    </source>
</evidence>
<protein>
    <recommendedName>
        <fullName evidence="5">dUTPase-like domain-containing protein</fullName>
    </recommendedName>
</protein>
<keyword evidence="2" id="KW-0546">Nucleotide metabolism</keyword>
<accession>A0A1J5HD61</accession>
<organism evidence="3 4">
    <name type="scientific">Candidatus Roizmanbacteria bacterium CG2_30_33_16</name>
    <dbReference type="NCBI Taxonomy" id="1805340"/>
    <lineage>
        <taxon>Bacteria</taxon>
        <taxon>Candidatus Roizmaniibacteriota</taxon>
    </lineage>
</organism>